<name>A0A850Q9Y9_9RHOB</name>
<dbReference type="EMBL" id="JABCJE010000002">
    <property type="protein sequence ID" value="NVO22771.1"/>
    <property type="molecule type" value="Genomic_DNA"/>
</dbReference>
<dbReference type="EMBL" id="JABCJD010000004">
    <property type="protein sequence ID" value="NVO27717.1"/>
    <property type="molecule type" value="Genomic_DNA"/>
</dbReference>
<keyword evidence="5" id="KW-1185">Reference proteome</keyword>
<dbReference type="Proteomes" id="UP000592216">
    <property type="component" value="Unassembled WGS sequence"/>
</dbReference>
<dbReference type="AlphaFoldDB" id="A0A850Q9Y9"/>
<evidence type="ECO:0000259" key="2">
    <source>
        <dbReference type="Pfam" id="PF09976"/>
    </source>
</evidence>
<organism evidence="3 6">
    <name type="scientific">Donghicola mangrovi</name>
    <dbReference type="NCBI Taxonomy" id="2729614"/>
    <lineage>
        <taxon>Bacteria</taxon>
        <taxon>Pseudomonadati</taxon>
        <taxon>Pseudomonadota</taxon>
        <taxon>Alphaproteobacteria</taxon>
        <taxon>Rhodobacterales</taxon>
        <taxon>Roseobacteraceae</taxon>
        <taxon>Donghicola</taxon>
    </lineage>
</organism>
<accession>A0A850Q9Y9</accession>
<sequence length="220" mass="23254">MSNTDSFIDEVTEEVRRDRTFAFIKRYGWIAAVAVVAIVGGAAYNEWSKRQATAKAEAFGDSLLDASSADTPEARAEALAAVQAPDATAAAIVAQMRAQALVEAGDFDAAIEALNTVAGNGELPRIYRDIAAFKALRIAPETQDIDARRVALEALAAPGAPLRLLAMEELAYLEAGAGNRDAAVEALNRILDDAEVAADQRQRVRDTLTALGVAPETAAQ</sequence>
<keyword evidence="1" id="KW-0472">Membrane</keyword>
<keyword evidence="1" id="KW-1133">Transmembrane helix</keyword>
<protein>
    <submittedName>
        <fullName evidence="3">Tetratricopeptide repeat protein</fullName>
    </submittedName>
</protein>
<dbReference type="InterPro" id="IPR018704">
    <property type="entry name" value="SecYEG/CpoB_TPR"/>
</dbReference>
<dbReference type="RefSeq" id="WP_176854128.1">
    <property type="nucleotide sequence ID" value="NZ_JABCJD010000004.1"/>
</dbReference>
<gene>
    <name evidence="4" type="ORF">HJ526_09820</name>
    <name evidence="3" type="ORF">HJ536_05310</name>
</gene>
<evidence type="ECO:0000313" key="3">
    <source>
        <dbReference type="EMBL" id="NVO22771.1"/>
    </source>
</evidence>
<evidence type="ECO:0000313" key="4">
    <source>
        <dbReference type="EMBL" id="NVO27717.1"/>
    </source>
</evidence>
<evidence type="ECO:0000256" key="1">
    <source>
        <dbReference type="SAM" id="Phobius"/>
    </source>
</evidence>
<feature type="transmembrane region" description="Helical" evidence="1">
    <location>
        <begin position="27"/>
        <end position="45"/>
    </location>
</feature>
<evidence type="ECO:0000313" key="6">
    <source>
        <dbReference type="Proteomes" id="UP000592216"/>
    </source>
</evidence>
<proteinExistence type="predicted"/>
<dbReference type="Proteomes" id="UP000523601">
    <property type="component" value="Unassembled WGS sequence"/>
</dbReference>
<feature type="domain" description="Ancillary SecYEG translocon subunit/Cell division coordinator CpoB TPR" evidence="2">
    <location>
        <begin position="28"/>
        <end position="147"/>
    </location>
</feature>
<comment type="caution">
    <text evidence="3">The sequence shown here is derived from an EMBL/GenBank/DDBJ whole genome shotgun (WGS) entry which is preliminary data.</text>
</comment>
<reference evidence="5 6" key="1">
    <citation type="submission" date="2020-04" db="EMBL/GenBank/DDBJ databases">
        <title>Donghicola sp., a member of the Rhodobacteraceae family isolated from mangrove forest in Thailand.</title>
        <authorList>
            <person name="Charoenyingcharoen P."/>
            <person name="Yukphan P."/>
        </authorList>
    </citation>
    <scope>NUCLEOTIDE SEQUENCE [LARGE SCALE GENOMIC DNA]</scope>
    <source>
        <strain evidence="3 6">B5-SW-15</strain>
        <strain evidence="4 5">C2-DW-16</strain>
    </source>
</reference>
<evidence type="ECO:0000313" key="5">
    <source>
        <dbReference type="Proteomes" id="UP000523601"/>
    </source>
</evidence>
<dbReference type="Pfam" id="PF09976">
    <property type="entry name" value="TPR_21"/>
    <property type="match status" value="1"/>
</dbReference>
<keyword evidence="1" id="KW-0812">Transmembrane</keyword>